<sequence length="294" mass="32698">MALRSALPQTNKVTVGLIVLMLCLTLTQCMYEDDGYFDPRWVKPHHFSTAEEIIEQEFYERLLESKKQEMEERKLQTDDAAGDDDTYSEDPGDSGASEDCTLEGPEYCCTNCNKEKMVLCRELGGKLLEDKYGMLKPDSQDDDSCTNLEERASRLDVFGRTKTFRDTPECRTMVYDYTCLWWGSDNAVYTNNCKERKELTDGTFAEAAYQPCLSFCTQLANTCANRPDWIKLCQNGVVCQAVDSTPCKEGPTEQQSGSGCADYALVSFYNAAVGVKAGASGIIVSSLLASALLL</sequence>
<evidence type="ECO:0000256" key="1">
    <source>
        <dbReference type="SAM" id="MobiDB-lite"/>
    </source>
</evidence>
<evidence type="ECO:0000256" key="2">
    <source>
        <dbReference type="SAM" id="SignalP"/>
    </source>
</evidence>
<evidence type="ECO:0000313" key="4">
    <source>
        <dbReference type="Proteomes" id="UP001165122"/>
    </source>
</evidence>
<dbReference type="OrthoDB" id="195700at2759"/>
<protein>
    <submittedName>
        <fullName evidence="3">Uncharacterized protein</fullName>
    </submittedName>
</protein>
<feature type="chain" id="PRO_5040943222" evidence="2">
    <location>
        <begin position="30"/>
        <end position="294"/>
    </location>
</feature>
<gene>
    <name evidence="3" type="ORF">TrLO_g15230</name>
</gene>
<evidence type="ECO:0000313" key="3">
    <source>
        <dbReference type="EMBL" id="GMH57556.1"/>
    </source>
</evidence>
<reference evidence="4" key="1">
    <citation type="journal article" date="2023" name="Commun. Biol.">
        <title>Genome analysis of Parmales, the sister group of diatoms, reveals the evolutionary specialization of diatoms from phago-mixotrophs to photoautotrophs.</title>
        <authorList>
            <person name="Ban H."/>
            <person name="Sato S."/>
            <person name="Yoshikawa S."/>
            <person name="Yamada K."/>
            <person name="Nakamura Y."/>
            <person name="Ichinomiya M."/>
            <person name="Sato N."/>
            <person name="Blanc-Mathieu R."/>
            <person name="Endo H."/>
            <person name="Kuwata A."/>
            <person name="Ogata H."/>
        </authorList>
    </citation>
    <scope>NUCLEOTIDE SEQUENCE [LARGE SCALE GENOMIC DNA]</scope>
    <source>
        <strain evidence="4">NIES 3700</strain>
    </source>
</reference>
<dbReference type="AlphaFoldDB" id="A0A9W6ZSE8"/>
<comment type="caution">
    <text evidence="3">The sequence shown here is derived from an EMBL/GenBank/DDBJ whole genome shotgun (WGS) entry which is preliminary data.</text>
</comment>
<name>A0A9W6ZSE8_9STRA</name>
<dbReference type="Proteomes" id="UP001165122">
    <property type="component" value="Unassembled WGS sequence"/>
</dbReference>
<feature type="compositionally biased region" description="Acidic residues" evidence="1">
    <location>
        <begin position="80"/>
        <end position="92"/>
    </location>
</feature>
<keyword evidence="4" id="KW-1185">Reference proteome</keyword>
<dbReference type="EMBL" id="BRXW01000470">
    <property type="protein sequence ID" value="GMH57556.1"/>
    <property type="molecule type" value="Genomic_DNA"/>
</dbReference>
<keyword evidence="2" id="KW-0732">Signal</keyword>
<proteinExistence type="predicted"/>
<feature type="signal peptide" evidence="2">
    <location>
        <begin position="1"/>
        <end position="29"/>
    </location>
</feature>
<accession>A0A9W6ZSE8</accession>
<feature type="region of interest" description="Disordered" evidence="1">
    <location>
        <begin position="69"/>
        <end position="98"/>
    </location>
</feature>
<organism evidence="3 4">
    <name type="scientific">Triparma laevis f. longispina</name>
    <dbReference type="NCBI Taxonomy" id="1714387"/>
    <lineage>
        <taxon>Eukaryota</taxon>
        <taxon>Sar</taxon>
        <taxon>Stramenopiles</taxon>
        <taxon>Ochrophyta</taxon>
        <taxon>Bolidophyceae</taxon>
        <taxon>Parmales</taxon>
        <taxon>Triparmaceae</taxon>
        <taxon>Triparma</taxon>
    </lineage>
</organism>